<dbReference type="Proteomes" id="UP000319771">
    <property type="component" value="Unassembled WGS sequence"/>
</dbReference>
<comment type="caution">
    <text evidence="1">The sequence shown here is derived from an EMBL/GenBank/DDBJ whole genome shotgun (WGS) entry which is preliminary data.</text>
</comment>
<proteinExistence type="predicted"/>
<accession>A0A538UB86</accession>
<dbReference type="AlphaFoldDB" id="A0A538UB86"/>
<organism evidence="1 2">
    <name type="scientific">Eiseniibacteriota bacterium</name>
    <dbReference type="NCBI Taxonomy" id="2212470"/>
    <lineage>
        <taxon>Bacteria</taxon>
        <taxon>Candidatus Eiseniibacteriota</taxon>
    </lineage>
</organism>
<evidence type="ECO:0000313" key="1">
    <source>
        <dbReference type="EMBL" id="TMQ72979.1"/>
    </source>
</evidence>
<dbReference type="EMBL" id="VBPB01000086">
    <property type="protein sequence ID" value="TMQ72979.1"/>
    <property type="molecule type" value="Genomic_DNA"/>
</dbReference>
<reference evidence="1 2" key="1">
    <citation type="journal article" date="2019" name="Nat. Microbiol.">
        <title>Mediterranean grassland soil C-N compound turnover is dependent on rainfall and depth, and is mediated by genomically divergent microorganisms.</title>
        <authorList>
            <person name="Diamond S."/>
            <person name="Andeer P.F."/>
            <person name="Li Z."/>
            <person name="Crits-Christoph A."/>
            <person name="Burstein D."/>
            <person name="Anantharaman K."/>
            <person name="Lane K.R."/>
            <person name="Thomas B.C."/>
            <person name="Pan C."/>
            <person name="Northen T.R."/>
            <person name="Banfield J.F."/>
        </authorList>
    </citation>
    <scope>NUCLEOTIDE SEQUENCE [LARGE SCALE GENOMIC DNA]</scope>
    <source>
        <strain evidence="1">WS_11</strain>
    </source>
</reference>
<name>A0A538UB86_UNCEI</name>
<gene>
    <name evidence="1" type="ORF">E6K81_06000</name>
</gene>
<protein>
    <submittedName>
        <fullName evidence="1">Uncharacterized protein</fullName>
    </submittedName>
</protein>
<sequence length="77" mass="8797">MTRTNHRALYVLCVSNRGFRASLIVRKVYRTIPDLKAEARSLVRVIDESGEGYLYPERLFVAIELPREAGRAFRAAS</sequence>
<evidence type="ECO:0000313" key="2">
    <source>
        <dbReference type="Proteomes" id="UP000319771"/>
    </source>
</evidence>